<sequence length="453" mass="49757">MKENIAIILAAGQGTRMKSDMPKVLHKICGKSLIQHVLDHCTDASITKKYVVVGHKHEEIRKALEDTVEYVLQEQQLGTGHAIMQAKDILEENLESNIIVLMGDAPLISSHTLDKFIKLHEKNKNSVTVLTATTKSPHGYGRIVKDQGGNLLKIVEQKDATEQEKQIQEINSGVYCFKGKDLVDALSKLTNDNAQGEYYLTDVIEIMKKDHLIAGVYNTCEEDIKAVNSKRELAEADFIMRRRINNKLMDAGVTIIDPNCTYIGADVIIGRDTIIYPGTIIEGDTVIGEKTTIGTNCKIVSSQIGDRVDIQSSTVLESEIMNETKVGPYAYIRPNCTIGERVKIGDFVEVKNSTIGNDTKASHLTYIGDAKVGSGVNLGCGVVFVNYDGKKKHQTIVEDDCFIGCNVNLIAPANIKKGSYIAAGSTITEPVEEDTLAIARCKQINKVGYIKNK</sequence>
<dbReference type="EC" id="2.3.1.157" evidence="20"/>
<keyword evidence="9 20" id="KW-0479">Metal-binding</keyword>
<dbReference type="Gene3D" id="3.90.550.10">
    <property type="entry name" value="Spore Coat Polysaccharide Biosynthesis Protein SpsA, Chain A"/>
    <property type="match status" value="1"/>
</dbReference>
<dbReference type="GO" id="GO:0071555">
    <property type="term" value="P:cell wall organization"/>
    <property type="evidence" value="ECO:0007669"/>
    <property type="project" value="UniProtKB-KW"/>
</dbReference>
<comment type="pathway">
    <text evidence="3 20">Nucleotide-sugar biosynthesis; UDP-N-acetyl-alpha-D-glucosamine biosynthesis; UDP-N-acetyl-alpha-D-glucosamine from N-acetyl-alpha-D-glucosamine 1-phosphate: step 1/1.</text>
</comment>
<comment type="similarity">
    <text evidence="4 20">In the C-terminal section; belongs to the transferase hexapeptide repeat family.</text>
</comment>
<evidence type="ECO:0000256" key="13">
    <source>
        <dbReference type="ARBA" id="ARBA00022984"/>
    </source>
</evidence>
<proteinExistence type="inferred from homology"/>
<dbReference type="AlphaFoldDB" id="A0A366IBI6"/>
<dbReference type="GO" id="GO:0009245">
    <property type="term" value="P:lipid A biosynthetic process"/>
    <property type="evidence" value="ECO:0007669"/>
    <property type="project" value="UniProtKB-UniRule"/>
</dbReference>
<dbReference type="GO" id="GO:0003977">
    <property type="term" value="F:UDP-N-acetylglucosamine diphosphorylase activity"/>
    <property type="evidence" value="ECO:0007669"/>
    <property type="project" value="UniProtKB-UniRule"/>
</dbReference>
<dbReference type="SUPFAM" id="SSF51161">
    <property type="entry name" value="Trimeric LpxA-like enzymes"/>
    <property type="match status" value="1"/>
</dbReference>
<dbReference type="InterPro" id="IPR005835">
    <property type="entry name" value="NTP_transferase_dom"/>
</dbReference>
<feature type="binding site" evidence="20">
    <location>
        <begin position="9"/>
        <end position="12"/>
    </location>
    <ligand>
        <name>UDP-N-acetyl-alpha-D-glucosamine</name>
        <dbReference type="ChEBI" id="CHEBI:57705"/>
    </ligand>
</feature>
<feature type="binding site" evidence="20">
    <location>
        <position position="141"/>
    </location>
    <ligand>
        <name>UDP-N-acetyl-alpha-D-glucosamine</name>
        <dbReference type="ChEBI" id="CHEBI:57705"/>
    </ligand>
</feature>
<feature type="domain" description="Nucleotidyl transferase" evidence="21">
    <location>
        <begin position="6"/>
        <end position="211"/>
    </location>
</feature>
<comment type="catalytic activity">
    <reaction evidence="18 20">
        <text>N-acetyl-alpha-D-glucosamine 1-phosphate + UTP + H(+) = UDP-N-acetyl-alpha-D-glucosamine + diphosphate</text>
        <dbReference type="Rhea" id="RHEA:13509"/>
        <dbReference type="ChEBI" id="CHEBI:15378"/>
        <dbReference type="ChEBI" id="CHEBI:33019"/>
        <dbReference type="ChEBI" id="CHEBI:46398"/>
        <dbReference type="ChEBI" id="CHEBI:57705"/>
        <dbReference type="ChEBI" id="CHEBI:57776"/>
        <dbReference type="EC" id="2.7.7.23"/>
    </reaction>
</comment>
<dbReference type="GO" id="GO:0005737">
    <property type="term" value="C:cytoplasm"/>
    <property type="evidence" value="ECO:0007669"/>
    <property type="project" value="UniProtKB-SubCell"/>
</dbReference>
<feature type="binding site" evidence="20">
    <location>
        <position position="440"/>
    </location>
    <ligand>
        <name>acetyl-CoA</name>
        <dbReference type="ChEBI" id="CHEBI:57288"/>
    </ligand>
</feature>
<keyword evidence="13 20" id="KW-0573">Peptidoglycan synthesis</keyword>
<evidence type="ECO:0000256" key="6">
    <source>
        <dbReference type="ARBA" id="ARBA00022490"/>
    </source>
</evidence>
<feature type="binding site" evidence="20">
    <location>
        <position position="423"/>
    </location>
    <ligand>
        <name>acetyl-CoA</name>
        <dbReference type="ChEBI" id="CHEBI:57288"/>
    </ligand>
</feature>
<dbReference type="Gene3D" id="2.160.10.10">
    <property type="entry name" value="Hexapeptide repeat proteins"/>
    <property type="match status" value="1"/>
</dbReference>
<evidence type="ECO:0000256" key="3">
    <source>
        <dbReference type="ARBA" id="ARBA00005208"/>
    </source>
</evidence>
<dbReference type="GO" id="GO:0016020">
    <property type="term" value="C:membrane"/>
    <property type="evidence" value="ECO:0007669"/>
    <property type="project" value="GOC"/>
</dbReference>
<dbReference type="PANTHER" id="PTHR43584:SF3">
    <property type="entry name" value="BIFUNCTIONAL PROTEIN GLMU"/>
    <property type="match status" value="1"/>
</dbReference>
<feature type="binding site" evidence="20">
    <location>
        <position position="23"/>
    </location>
    <ligand>
        <name>UDP-N-acetyl-alpha-D-glucosamine</name>
        <dbReference type="ChEBI" id="CHEBI:57705"/>
    </ligand>
</feature>
<keyword evidence="16 20" id="KW-0961">Cell wall biogenesis/degradation</keyword>
<feature type="region of interest" description="Linker" evidence="20">
    <location>
        <begin position="231"/>
        <end position="251"/>
    </location>
</feature>
<feature type="binding site" evidence="20">
    <location>
        <position position="228"/>
    </location>
    <ligand>
        <name>Mg(2+)</name>
        <dbReference type="ChEBI" id="CHEBI:18420"/>
    </ligand>
</feature>
<evidence type="ECO:0000256" key="10">
    <source>
        <dbReference type="ARBA" id="ARBA00022737"/>
    </source>
</evidence>
<feature type="binding site" evidence="20">
    <location>
        <position position="228"/>
    </location>
    <ligand>
        <name>UDP-N-acetyl-alpha-D-glucosamine</name>
        <dbReference type="ChEBI" id="CHEBI:57705"/>
    </ligand>
</feature>
<keyword evidence="6 20" id="KW-0963">Cytoplasm</keyword>
<comment type="cofactor">
    <cofactor evidence="20">
        <name>Mg(2+)</name>
        <dbReference type="ChEBI" id="CHEBI:18420"/>
    </cofactor>
    <text evidence="20">Binds 1 Mg(2+) ion per subunit.</text>
</comment>
<feature type="binding site" evidence="20">
    <location>
        <position position="156"/>
    </location>
    <ligand>
        <name>UDP-N-acetyl-alpha-D-glucosamine</name>
        <dbReference type="ChEBI" id="CHEBI:57705"/>
    </ligand>
</feature>
<evidence type="ECO:0000256" key="12">
    <source>
        <dbReference type="ARBA" id="ARBA00022960"/>
    </source>
</evidence>
<dbReference type="NCBIfam" id="TIGR01173">
    <property type="entry name" value="glmU"/>
    <property type="match status" value="1"/>
</dbReference>
<evidence type="ECO:0000256" key="7">
    <source>
        <dbReference type="ARBA" id="ARBA00022679"/>
    </source>
</evidence>
<feature type="region of interest" description="N-acetyltransferase" evidence="20">
    <location>
        <begin position="252"/>
        <end position="453"/>
    </location>
</feature>
<comment type="caution">
    <text evidence="20">Lacks conserved residue(s) required for the propagation of feature annotation.</text>
</comment>
<comment type="subcellular location">
    <subcellularLocation>
        <location evidence="1 20">Cytoplasm</location>
    </subcellularLocation>
</comment>
<dbReference type="PANTHER" id="PTHR43584">
    <property type="entry name" value="NUCLEOTIDYL TRANSFERASE"/>
    <property type="match status" value="1"/>
</dbReference>
<reference evidence="22 23" key="1">
    <citation type="submission" date="2018-06" db="EMBL/GenBank/DDBJ databases">
        <title>Genomic Encyclopedia of Type Strains, Phase IV (KMG-IV): sequencing the most valuable type-strain genomes for metagenomic binning, comparative biology and taxonomic classification.</title>
        <authorList>
            <person name="Goeker M."/>
        </authorList>
    </citation>
    <scope>NUCLEOTIDE SEQUENCE [LARGE SCALE GENOMIC DNA]</scope>
    <source>
        <strain evidence="22 23">DSM 22112</strain>
    </source>
</reference>
<comment type="subunit">
    <text evidence="20">Homotrimer.</text>
</comment>
<feature type="binding site" evidence="20">
    <location>
        <position position="366"/>
    </location>
    <ligand>
        <name>UDP-N-acetyl-alpha-D-glucosamine</name>
        <dbReference type="ChEBI" id="CHEBI:57705"/>
    </ligand>
</feature>
<dbReference type="OrthoDB" id="9775031at2"/>
<evidence type="ECO:0000256" key="9">
    <source>
        <dbReference type="ARBA" id="ARBA00022723"/>
    </source>
</evidence>
<dbReference type="CDD" id="cd02540">
    <property type="entry name" value="GT2_GlmU_N_bac"/>
    <property type="match status" value="1"/>
</dbReference>
<dbReference type="InterPro" id="IPR001451">
    <property type="entry name" value="Hexapep"/>
</dbReference>
<comment type="pathway">
    <text evidence="2 20">Nucleotide-sugar biosynthesis; UDP-N-acetyl-alpha-D-glucosamine biosynthesis; N-acetyl-alpha-D-glucosamine 1-phosphate from alpha-D-glucosamine 6-phosphate (route II): step 2/2.</text>
</comment>
<comment type="catalytic activity">
    <reaction evidence="17 20">
        <text>alpha-D-glucosamine 1-phosphate + acetyl-CoA = N-acetyl-alpha-D-glucosamine 1-phosphate + CoA + H(+)</text>
        <dbReference type="Rhea" id="RHEA:13725"/>
        <dbReference type="ChEBI" id="CHEBI:15378"/>
        <dbReference type="ChEBI" id="CHEBI:57287"/>
        <dbReference type="ChEBI" id="CHEBI:57288"/>
        <dbReference type="ChEBI" id="CHEBI:57776"/>
        <dbReference type="ChEBI" id="CHEBI:58516"/>
        <dbReference type="EC" id="2.3.1.157"/>
    </reaction>
</comment>
<evidence type="ECO:0000313" key="22">
    <source>
        <dbReference type="EMBL" id="RBP67451.1"/>
    </source>
</evidence>
<feature type="binding site" evidence="20">
    <location>
        <begin position="78"/>
        <end position="79"/>
    </location>
    <ligand>
        <name>UDP-N-acetyl-alpha-D-glucosamine</name>
        <dbReference type="ChEBI" id="CHEBI:57705"/>
    </ligand>
</feature>
<dbReference type="EMBL" id="QNRX01000004">
    <property type="protein sequence ID" value="RBP67451.1"/>
    <property type="molecule type" value="Genomic_DNA"/>
</dbReference>
<evidence type="ECO:0000256" key="8">
    <source>
        <dbReference type="ARBA" id="ARBA00022695"/>
    </source>
</evidence>
<comment type="function">
    <text evidence="19 20">Catalyzes the last two sequential reactions in the de novo biosynthetic pathway for UDP-N-acetylglucosamine (UDP-GlcNAc). The C-terminal domain catalyzes the transfer of acetyl group from acetyl coenzyme A to glucosamine-1-phosphate (GlcN-1-P) to produce N-acetylglucosamine-1-phosphate (GlcNAc-1-P), which is converted into UDP-GlcNAc by the transfer of uridine 5-monophosphate (from uridine 5-triphosphate), a reaction catalyzed by the N-terminal domain.</text>
</comment>
<protein>
    <recommendedName>
        <fullName evidence="20">Bifunctional protein GlmU</fullName>
    </recommendedName>
    <domain>
        <recommendedName>
            <fullName evidence="20">UDP-N-acetylglucosamine pyrophosphorylase</fullName>
            <ecNumber evidence="20">2.7.7.23</ecNumber>
        </recommendedName>
        <alternativeName>
            <fullName evidence="20">N-acetylglucosamine-1-phosphate uridyltransferase</fullName>
        </alternativeName>
    </domain>
    <domain>
        <recommendedName>
            <fullName evidence="20">Glucosamine-1-phosphate N-acetyltransferase</fullName>
            <ecNumber evidence="20">2.3.1.157</ecNumber>
        </recommendedName>
    </domain>
</protein>
<dbReference type="InterPro" id="IPR005882">
    <property type="entry name" value="Bifunctional_GlmU"/>
</dbReference>
<comment type="caution">
    <text evidence="22">The sequence shown here is derived from an EMBL/GenBank/DDBJ whole genome shotgun (WGS) entry which is preliminary data.</text>
</comment>
<gene>
    <name evidence="20" type="primary">glmU</name>
    <name evidence="22" type="ORF">DES36_104153</name>
</gene>
<feature type="binding site" evidence="20">
    <location>
        <position position="73"/>
    </location>
    <ligand>
        <name>UDP-N-acetyl-alpha-D-glucosamine</name>
        <dbReference type="ChEBI" id="CHEBI:57705"/>
    </ligand>
</feature>
<organism evidence="22 23">
    <name type="scientific">Alkalibaculum bacchi</name>
    <dbReference type="NCBI Taxonomy" id="645887"/>
    <lineage>
        <taxon>Bacteria</taxon>
        <taxon>Bacillati</taxon>
        <taxon>Bacillota</taxon>
        <taxon>Clostridia</taxon>
        <taxon>Eubacteriales</taxon>
        <taxon>Eubacteriaceae</taxon>
        <taxon>Alkalibaculum</taxon>
    </lineage>
</organism>
<keyword evidence="15 20" id="KW-0012">Acyltransferase</keyword>
<dbReference type="SUPFAM" id="SSF53448">
    <property type="entry name" value="Nucleotide-diphospho-sugar transferases"/>
    <property type="match status" value="1"/>
</dbReference>
<evidence type="ECO:0000256" key="16">
    <source>
        <dbReference type="ARBA" id="ARBA00023316"/>
    </source>
</evidence>
<dbReference type="Proteomes" id="UP000253490">
    <property type="component" value="Unassembled WGS sequence"/>
</dbReference>
<dbReference type="CDD" id="cd03353">
    <property type="entry name" value="LbH_GlmU_C"/>
    <property type="match status" value="1"/>
</dbReference>
<dbReference type="GO" id="GO:0000902">
    <property type="term" value="P:cell morphogenesis"/>
    <property type="evidence" value="ECO:0007669"/>
    <property type="project" value="UniProtKB-UniRule"/>
</dbReference>
<keyword evidence="7 20" id="KW-0808">Transferase</keyword>
<feature type="binding site" evidence="20">
    <location>
        <position position="351"/>
    </location>
    <ligand>
        <name>UDP-N-acetyl-alpha-D-glucosamine</name>
        <dbReference type="ChEBI" id="CHEBI:57705"/>
    </ligand>
</feature>
<keyword evidence="11 20" id="KW-0460">Magnesium</keyword>
<dbReference type="InterPro" id="IPR038009">
    <property type="entry name" value="GlmU_C_LbH"/>
</dbReference>
<dbReference type="Pfam" id="PF00132">
    <property type="entry name" value="Hexapep"/>
    <property type="match status" value="1"/>
</dbReference>
<dbReference type="GO" id="GO:0008360">
    <property type="term" value="P:regulation of cell shape"/>
    <property type="evidence" value="ECO:0007669"/>
    <property type="project" value="UniProtKB-KW"/>
</dbReference>
<evidence type="ECO:0000256" key="20">
    <source>
        <dbReference type="HAMAP-Rule" id="MF_01631"/>
    </source>
</evidence>
<dbReference type="GO" id="GO:0019134">
    <property type="term" value="F:glucosamine-1-phosphate N-acetyltransferase activity"/>
    <property type="evidence" value="ECO:0007669"/>
    <property type="project" value="UniProtKB-UniRule"/>
</dbReference>
<dbReference type="NCBIfam" id="NF010934">
    <property type="entry name" value="PRK14354.1"/>
    <property type="match status" value="1"/>
</dbReference>
<feature type="binding site" evidence="20">
    <location>
        <position position="171"/>
    </location>
    <ligand>
        <name>UDP-N-acetyl-alpha-D-glucosamine</name>
        <dbReference type="ChEBI" id="CHEBI:57705"/>
    </ligand>
</feature>
<dbReference type="InterPro" id="IPR011004">
    <property type="entry name" value="Trimer_LpxA-like_sf"/>
</dbReference>
<feature type="binding site" evidence="20">
    <location>
        <position position="104"/>
    </location>
    <ligand>
        <name>Mg(2+)</name>
        <dbReference type="ChEBI" id="CHEBI:18420"/>
    </ligand>
</feature>
<evidence type="ECO:0000256" key="19">
    <source>
        <dbReference type="ARBA" id="ARBA00049628"/>
    </source>
</evidence>
<dbReference type="HAMAP" id="MF_01631">
    <property type="entry name" value="GlmU"/>
    <property type="match status" value="1"/>
</dbReference>
<evidence type="ECO:0000256" key="5">
    <source>
        <dbReference type="ARBA" id="ARBA00007947"/>
    </source>
</evidence>
<evidence type="ECO:0000259" key="21">
    <source>
        <dbReference type="Pfam" id="PF00483"/>
    </source>
</evidence>
<dbReference type="GO" id="GO:0009252">
    <property type="term" value="P:peptidoglycan biosynthetic process"/>
    <property type="evidence" value="ECO:0007669"/>
    <property type="project" value="UniProtKB-UniRule"/>
</dbReference>
<dbReference type="RefSeq" id="WP_113920011.1">
    <property type="nucleotide sequence ID" value="NZ_QNRX01000004.1"/>
</dbReference>
<comment type="similarity">
    <text evidence="5 20">In the N-terminal section; belongs to the N-acetylglucosamine-1-phosphate uridyltransferase family.</text>
</comment>
<evidence type="ECO:0000256" key="1">
    <source>
        <dbReference type="ARBA" id="ARBA00004496"/>
    </source>
</evidence>
<feature type="binding site" evidence="20">
    <location>
        <position position="377"/>
    </location>
    <ligand>
        <name>UDP-N-acetyl-alpha-D-glucosamine</name>
        <dbReference type="ChEBI" id="CHEBI:57705"/>
    </ligand>
</feature>
<evidence type="ECO:0000256" key="2">
    <source>
        <dbReference type="ARBA" id="ARBA00005166"/>
    </source>
</evidence>
<dbReference type="UniPathway" id="UPA00113">
    <property type="reaction ID" value="UER00532"/>
</dbReference>
<dbReference type="Pfam" id="PF00483">
    <property type="entry name" value="NTP_transferase"/>
    <property type="match status" value="1"/>
</dbReference>
<feature type="active site" description="Proton acceptor" evidence="20">
    <location>
        <position position="363"/>
    </location>
</feature>
<evidence type="ECO:0000256" key="17">
    <source>
        <dbReference type="ARBA" id="ARBA00048247"/>
    </source>
</evidence>
<keyword evidence="12 20" id="KW-0133">Cell shape</keyword>
<keyword evidence="14 20" id="KW-0511">Multifunctional enzyme</keyword>
<dbReference type="GO" id="GO:0000287">
    <property type="term" value="F:magnesium ion binding"/>
    <property type="evidence" value="ECO:0007669"/>
    <property type="project" value="UniProtKB-UniRule"/>
</dbReference>
<name>A0A366IBI6_9FIRM</name>
<feature type="binding site" evidence="20">
    <location>
        <position position="333"/>
    </location>
    <ligand>
        <name>UDP-N-acetyl-alpha-D-glucosamine</name>
        <dbReference type="ChEBI" id="CHEBI:57705"/>
    </ligand>
</feature>
<evidence type="ECO:0000256" key="14">
    <source>
        <dbReference type="ARBA" id="ARBA00023268"/>
    </source>
</evidence>
<keyword evidence="10 20" id="KW-0677">Repeat</keyword>
<comment type="pathway">
    <text evidence="20">Bacterial outer membrane biogenesis; LPS lipid A biosynthesis.</text>
</comment>
<keyword evidence="23" id="KW-1185">Reference proteome</keyword>
<evidence type="ECO:0000313" key="23">
    <source>
        <dbReference type="Proteomes" id="UP000253490"/>
    </source>
</evidence>
<feature type="region of interest" description="Pyrophosphorylase" evidence="20">
    <location>
        <begin position="1"/>
        <end position="230"/>
    </location>
</feature>
<dbReference type="InterPro" id="IPR050065">
    <property type="entry name" value="GlmU-like"/>
</dbReference>
<evidence type="ECO:0000256" key="11">
    <source>
        <dbReference type="ARBA" id="ARBA00022842"/>
    </source>
</evidence>
<keyword evidence="8 20" id="KW-0548">Nucleotidyltransferase</keyword>
<dbReference type="GO" id="GO:0006048">
    <property type="term" value="P:UDP-N-acetylglucosamine biosynthetic process"/>
    <property type="evidence" value="ECO:0007669"/>
    <property type="project" value="UniProtKB-UniPathway"/>
</dbReference>
<evidence type="ECO:0000256" key="15">
    <source>
        <dbReference type="ARBA" id="ARBA00023315"/>
    </source>
</evidence>
<dbReference type="UniPathway" id="UPA00973"/>
<feature type="binding site" evidence="20">
    <location>
        <begin position="386"/>
        <end position="387"/>
    </location>
    <ligand>
        <name>acetyl-CoA</name>
        <dbReference type="ChEBI" id="CHEBI:57288"/>
    </ligand>
</feature>
<dbReference type="InterPro" id="IPR029044">
    <property type="entry name" value="Nucleotide-diphossugar_trans"/>
</dbReference>
<accession>A0A366IBI6</accession>
<evidence type="ECO:0000256" key="18">
    <source>
        <dbReference type="ARBA" id="ARBA00048493"/>
    </source>
</evidence>
<dbReference type="EC" id="2.7.7.23" evidence="20"/>
<evidence type="ECO:0000256" key="4">
    <source>
        <dbReference type="ARBA" id="ARBA00007707"/>
    </source>
</evidence>